<comment type="caution">
    <text evidence="2">The sequence shown here is derived from an EMBL/GenBank/DDBJ whole genome shotgun (WGS) entry which is preliminary data.</text>
</comment>
<feature type="domain" description="Peptidase M15A C-terminal" evidence="1">
    <location>
        <begin position="59"/>
        <end position="142"/>
    </location>
</feature>
<dbReference type="Pfam" id="PF08291">
    <property type="entry name" value="Peptidase_M15_3"/>
    <property type="match status" value="1"/>
</dbReference>
<sequence length="150" mass="17037">MSVFSTQSARLLPRSFRGLALILAASFMLSACAGSPLLYRIGGKGSVDYQKVSWCVPWSLKRVLRRVAHHYGDVVVFSTWRRPWHNWRVGGASSSYHKTCQAVDFKVRGANMAEVYRYVKRQSEVGGHKLYSARRGGHIHIDTGPRRTWK</sequence>
<evidence type="ECO:0000259" key="1">
    <source>
        <dbReference type="Pfam" id="PF08291"/>
    </source>
</evidence>
<dbReference type="EMBL" id="JBHTJV010000009">
    <property type="protein sequence ID" value="MFD0916706.1"/>
    <property type="molecule type" value="Genomic_DNA"/>
</dbReference>
<dbReference type="InterPro" id="IPR013230">
    <property type="entry name" value="Peptidase_M15A_C"/>
</dbReference>
<evidence type="ECO:0000313" key="2">
    <source>
        <dbReference type="EMBL" id="MFD0916706.1"/>
    </source>
</evidence>
<dbReference type="Gene3D" id="3.30.1380.10">
    <property type="match status" value="1"/>
</dbReference>
<dbReference type="InterPro" id="IPR009045">
    <property type="entry name" value="Zn_M74/Hedgehog-like"/>
</dbReference>
<name>A0ABW3FIW3_9HYPH</name>
<gene>
    <name evidence="2" type="ORF">ACFQ14_09830</name>
</gene>
<organism evidence="2 3">
    <name type="scientific">Pseudahrensia aquimaris</name>
    <dbReference type="NCBI Taxonomy" id="744461"/>
    <lineage>
        <taxon>Bacteria</taxon>
        <taxon>Pseudomonadati</taxon>
        <taxon>Pseudomonadota</taxon>
        <taxon>Alphaproteobacteria</taxon>
        <taxon>Hyphomicrobiales</taxon>
        <taxon>Ahrensiaceae</taxon>
        <taxon>Pseudahrensia</taxon>
    </lineage>
</organism>
<accession>A0ABW3FIW3</accession>
<proteinExistence type="predicted"/>
<dbReference type="RefSeq" id="WP_377212561.1">
    <property type="nucleotide sequence ID" value="NZ_JBHTJV010000009.1"/>
</dbReference>
<protein>
    <submittedName>
        <fullName evidence="2">YcbK family protein</fullName>
    </submittedName>
</protein>
<keyword evidence="3" id="KW-1185">Reference proteome</keyword>
<evidence type="ECO:0000313" key="3">
    <source>
        <dbReference type="Proteomes" id="UP001597101"/>
    </source>
</evidence>
<dbReference type="Proteomes" id="UP001597101">
    <property type="component" value="Unassembled WGS sequence"/>
</dbReference>
<reference evidence="3" key="1">
    <citation type="journal article" date="2019" name="Int. J. Syst. Evol. Microbiol.">
        <title>The Global Catalogue of Microorganisms (GCM) 10K type strain sequencing project: providing services to taxonomists for standard genome sequencing and annotation.</title>
        <authorList>
            <consortium name="The Broad Institute Genomics Platform"/>
            <consortium name="The Broad Institute Genome Sequencing Center for Infectious Disease"/>
            <person name="Wu L."/>
            <person name="Ma J."/>
        </authorList>
    </citation>
    <scope>NUCLEOTIDE SEQUENCE [LARGE SCALE GENOMIC DNA]</scope>
    <source>
        <strain evidence="3">CCUG 60023</strain>
    </source>
</reference>
<dbReference type="SUPFAM" id="SSF55166">
    <property type="entry name" value="Hedgehog/DD-peptidase"/>
    <property type="match status" value="1"/>
</dbReference>